<feature type="compositionally biased region" description="Polar residues" evidence="1">
    <location>
        <begin position="60"/>
        <end position="70"/>
    </location>
</feature>
<organism evidence="2 3">
    <name type="scientific">Stemphylium lycopersici</name>
    <name type="common">Tomato gray leaf spot disease fungus</name>
    <name type="synonym">Thyrospora lycopersici</name>
    <dbReference type="NCBI Taxonomy" id="183478"/>
    <lineage>
        <taxon>Eukaryota</taxon>
        <taxon>Fungi</taxon>
        <taxon>Dikarya</taxon>
        <taxon>Ascomycota</taxon>
        <taxon>Pezizomycotina</taxon>
        <taxon>Dothideomycetes</taxon>
        <taxon>Pleosporomycetidae</taxon>
        <taxon>Pleosporales</taxon>
        <taxon>Pleosporineae</taxon>
        <taxon>Pleosporaceae</taxon>
        <taxon>Stemphylium</taxon>
    </lineage>
</organism>
<evidence type="ECO:0000313" key="2">
    <source>
        <dbReference type="EMBL" id="RAR16214.1"/>
    </source>
</evidence>
<dbReference type="OrthoDB" id="3694909at2759"/>
<keyword evidence="3" id="KW-1185">Reference proteome</keyword>
<dbReference type="Proteomes" id="UP000249619">
    <property type="component" value="Unassembled WGS sequence"/>
</dbReference>
<sequence>MSTFLTTLQEAKGEPIRKKKVARETAAPKSAKTSSTVTGAASQRPRTAATRALKREPARGNTTLPSSTHGPSRPPGPVRDTRPGAIRQAVSQTVTPVVGRTPIPKRRTGTGLSSTLSSCSKPASPSADGDHDASSLTAADRPYGHEVSLDDASQSTGHVVIRDFAPATHPPPSVREKYKLGDEELSRRLKNLKSRKRNNSHEENNRGPLWGLEVSVPSPVYEYPSMDQGPSIASPAGTDSSYHPKSPDLSCIPQAVDPPRHITYELPIKPELVTRAAAKDEAHPQRSASHDHWAPASPQTKRGPRRLRQSQYASMKQHELLNEVQVRELELYHEGKEHLIEILTLNDISYCELMYMLDDRYEATEFARRCVKHEVYKQRAKEARAKAARMVFQRTPVDDRASEVKKGQEYVEEPKEEFKAELNEMKNQSRREKLGPEPVVREQKRESDRIWKRKDSNSSEASDLIKLVAPPLSGDDTGMEQPKGKKRARQEDEEAKNPIEKKSKTTSLGEEDAGRSRKKAKASSPSRTLPGGKPQRKPVALPRAMQASANKEPSTKSTDVEMSDADDSVDAQPRRAAIKQGARRKKPPQAIQRRTRSTSTIEEPEDEEIEDADQLSEEGFDDYNFIVEDIDYRPKRSKVGAMARTKLFAGIR</sequence>
<evidence type="ECO:0000256" key="1">
    <source>
        <dbReference type="SAM" id="MobiDB-lite"/>
    </source>
</evidence>
<feature type="compositionally biased region" description="Basic and acidic residues" evidence="1">
    <location>
        <begin position="277"/>
        <end position="293"/>
    </location>
</feature>
<gene>
    <name evidence="2" type="ORF">DDE83_000340</name>
</gene>
<comment type="caution">
    <text evidence="2">The sequence shown here is derived from an EMBL/GenBank/DDBJ whole genome shotgun (WGS) entry which is preliminary data.</text>
</comment>
<feature type="region of interest" description="Disordered" evidence="1">
    <location>
        <begin position="191"/>
        <end position="210"/>
    </location>
</feature>
<accession>A0A364NFV9</accession>
<feature type="compositionally biased region" description="Polar residues" evidence="1">
    <location>
        <begin position="31"/>
        <end position="45"/>
    </location>
</feature>
<feature type="compositionally biased region" description="Basic and acidic residues" evidence="1">
    <location>
        <begin position="398"/>
        <end position="457"/>
    </location>
</feature>
<name>A0A364NFV9_STELY</name>
<dbReference type="EMBL" id="QGDH01000004">
    <property type="protein sequence ID" value="RAR16214.1"/>
    <property type="molecule type" value="Genomic_DNA"/>
</dbReference>
<feature type="region of interest" description="Disordered" evidence="1">
    <location>
        <begin position="277"/>
        <end position="309"/>
    </location>
</feature>
<feature type="region of interest" description="Disordered" evidence="1">
    <location>
        <begin position="398"/>
        <end position="617"/>
    </location>
</feature>
<feature type="region of interest" description="Disordered" evidence="1">
    <location>
        <begin position="225"/>
        <end position="246"/>
    </location>
</feature>
<evidence type="ECO:0000313" key="3">
    <source>
        <dbReference type="Proteomes" id="UP000249619"/>
    </source>
</evidence>
<protein>
    <submittedName>
        <fullName evidence="2">Uncharacterized protein</fullName>
    </submittedName>
</protein>
<feature type="compositionally biased region" description="Acidic residues" evidence="1">
    <location>
        <begin position="602"/>
        <end position="617"/>
    </location>
</feature>
<feature type="compositionally biased region" description="Low complexity" evidence="1">
    <location>
        <begin position="109"/>
        <end position="127"/>
    </location>
</feature>
<feature type="compositionally biased region" description="Polar residues" evidence="1">
    <location>
        <begin position="547"/>
        <end position="557"/>
    </location>
</feature>
<proteinExistence type="predicted"/>
<feature type="region of interest" description="Disordered" evidence="1">
    <location>
        <begin position="1"/>
        <end position="154"/>
    </location>
</feature>
<reference evidence="3" key="1">
    <citation type="submission" date="2018-05" db="EMBL/GenBank/DDBJ databases">
        <title>Draft genome sequence of Stemphylium lycopersici strain CIDEFI 213.</title>
        <authorList>
            <person name="Medina R."/>
            <person name="Franco M.E.E."/>
            <person name="Lucentini C.G."/>
            <person name="Saparrat M.C.N."/>
            <person name="Balatti P.A."/>
        </authorList>
    </citation>
    <scope>NUCLEOTIDE SEQUENCE [LARGE SCALE GENOMIC DNA]</scope>
    <source>
        <strain evidence="3">CIDEFI 213</strain>
    </source>
</reference>
<dbReference type="AlphaFoldDB" id="A0A364NFV9"/>